<dbReference type="EMBL" id="CM029046">
    <property type="protein sequence ID" value="KAG2588771.1"/>
    <property type="molecule type" value="Genomic_DNA"/>
</dbReference>
<keyword evidence="3" id="KW-1185">Reference proteome</keyword>
<name>A0A8T0RQX1_PANVG</name>
<dbReference type="PANTHER" id="PTHR35278:SF4">
    <property type="entry name" value="TRANSMEMBRANE PROTEIN"/>
    <property type="match status" value="1"/>
</dbReference>
<dbReference type="AlphaFoldDB" id="A0A8T0RQX1"/>
<reference evidence="2" key="1">
    <citation type="submission" date="2020-05" db="EMBL/GenBank/DDBJ databases">
        <title>WGS assembly of Panicum virgatum.</title>
        <authorList>
            <person name="Lovell J.T."/>
            <person name="Jenkins J."/>
            <person name="Shu S."/>
            <person name="Juenger T.E."/>
            <person name="Schmutz J."/>
        </authorList>
    </citation>
    <scope>NUCLEOTIDE SEQUENCE</scope>
    <source>
        <strain evidence="2">AP13</strain>
    </source>
</reference>
<comment type="caution">
    <text evidence="2">The sequence shown here is derived from an EMBL/GenBank/DDBJ whole genome shotgun (WGS) entry which is preliminary data.</text>
</comment>
<gene>
    <name evidence="2" type="ORF">PVAP13_5NG306481</name>
</gene>
<evidence type="ECO:0000313" key="2">
    <source>
        <dbReference type="EMBL" id="KAG2588771.1"/>
    </source>
</evidence>
<feature type="region of interest" description="Disordered" evidence="1">
    <location>
        <begin position="1"/>
        <end position="23"/>
    </location>
</feature>
<protein>
    <submittedName>
        <fullName evidence="2">Uncharacterized protein</fullName>
    </submittedName>
</protein>
<dbReference type="Proteomes" id="UP000823388">
    <property type="component" value="Chromosome 5N"/>
</dbReference>
<accession>A0A8T0RQX1</accession>
<dbReference type="PANTHER" id="PTHR35278">
    <property type="entry name" value="TRANSMEMBRANE PROTEIN-RELATED"/>
    <property type="match status" value="1"/>
</dbReference>
<evidence type="ECO:0000313" key="3">
    <source>
        <dbReference type="Proteomes" id="UP000823388"/>
    </source>
</evidence>
<proteinExistence type="predicted"/>
<evidence type="ECO:0000256" key="1">
    <source>
        <dbReference type="SAM" id="MobiDB-lite"/>
    </source>
</evidence>
<sequence>MACGQLAAGHRCGAAQGADRSRGGPAATAAVERAGSWRVVAAVERAGNWPFKLIFSASCESVCSGTWDLPCFIEHVCISSLLD</sequence>
<organism evidence="2 3">
    <name type="scientific">Panicum virgatum</name>
    <name type="common">Blackwell switchgrass</name>
    <dbReference type="NCBI Taxonomy" id="38727"/>
    <lineage>
        <taxon>Eukaryota</taxon>
        <taxon>Viridiplantae</taxon>
        <taxon>Streptophyta</taxon>
        <taxon>Embryophyta</taxon>
        <taxon>Tracheophyta</taxon>
        <taxon>Spermatophyta</taxon>
        <taxon>Magnoliopsida</taxon>
        <taxon>Liliopsida</taxon>
        <taxon>Poales</taxon>
        <taxon>Poaceae</taxon>
        <taxon>PACMAD clade</taxon>
        <taxon>Panicoideae</taxon>
        <taxon>Panicodae</taxon>
        <taxon>Paniceae</taxon>
        <taxon>Panicinae</taxon>
        <taxon>Panicum</taxon>
        <taxon>Panicum sect. Hiantes</taxon>
    </lineage>
</organism>